<evidence type="ECO:0000256" key="11">
    <source>
        <dbReference type="PIRSR" id="PIRSR000382-1"/>
    </source>
</evidence>
<dbReference type="CDD" id="cd03311">
    <property type="entry name" value="CIMS_C_terminal_like"/>
    <property type="match status" value="1"/>
</dbReference>
<feature type="binding site" evidence="10">
    <location>
        <position position="666"/>
    </location>
    <ligand>
        <name>Zn(2+)</name>
        <dbReference type="ChEBI" id="CHEBI:29105"/>
        <note>catalytic</note>
    </ligand>
</feature>
<evidence type="ECO:0000256" key="10">
    <source>
        <dbReference type="HAMAP-Rule" id="MF_00172"/>
    </source>
</evidence>
<dbReference type="Gene3D" id="3.20.20.210">
    <property type="match status" value="2"/>
</dbReference>
<feature type="active site" description="Proton donor" evidence="10 13">
    <location>
        <position position="695"/>
    </location>
</feature>
<feature type="domain" description="Cobalamin-independent methionine synthase MetE N-terminal" evidence="15">
    <location>
        <begin position="3"/>
        <end position="303"/>
    </location>
</feature>
<keyword evidence="17" id="KW-1185">Reference proteome</keyword>
<dbReference type="KEGG" id="scor:J3U87_11415"/>
<evidence type="ECO:0000256" key="2">
    <source>
        <dbReference type="ARBA" id="ARBA00004681"/>
    </source>
</evidence>
<keyword evidence="5 10" id="KW-0028">Amino-acid biosynthesis</keyword>
<comment type="cofactor">
    <cofactor evidence="12">
        <name>Zn(2+)</name>
        <dbReference type="ChEBI" id="CHEBI:29105"/>
    </cofactor>
    <text evidence="12">Binds 2 Zn(2+) ions per subunit.</text>
</comment>
<feature type="binding site" evidence="12">
    <location>
        <position position="727"/>
    </location>
    <ligand>
        <name>Zn(2+)</name>
        <dbReference type="ChEBI" id="CHEBI:29105"/>
        <label>1</label>
        <note>catalytic</note>
    </ligand>
</feature>
<feature type="binding site" evidence="12">
    <location>
        <position position="666"/>
    </location>
    <ligand>
        <name>Zn(2+)</name>
        <dbReference type="ChEBI" id="CHEBI:29105"/>
        <label>1</label>
        <note>catalytic</note>
    </ligand>
</feature>
<dbReference type="GO" id="GO:0009086">
    <property type="term" value="P:methionine biosynthetic process"/>
    <property type="evidence" value="ECO:0007669"/>
    <property type="project" value="UniProtKB-UniRule"/>
</dbReference>
<feature type="binding site" evidence="10">
    <location>
        <position position="644"/>
    </location>
    <ligand>
        <name>Zn(2+)</name>
        <dbReference type="ChEBI" id="CHEBI:29105"/>
        <note>catalytic</note>
    </ligand>
</feature>
<organism evidence="16 17">
    <name type="scientific">Sulfidibacter corallicola</name>
    <dbReference type="NCBI Taxonomy" id="2818388"/>
    <lineage>
        <taxon>Bacteria</taxon>
        <taxon>Pseudomonadati</taxon>
        <taxon>Acidobacteriota</taxon>
        <taxon>Holophagae</taxon>
        <taxon>Acanthopleuribacterales</taxon>
        <taxon>Acanthopleuribacteraceae</taxon>
        <taxon>Sulfidibacter</taxon>
    </lineage>
</organism>
<comment type="catalytic activity">
    <reaction evidence="10">
        <text>5-methyltetrahydropteroyltri-L-glutamate + L-homocysteine = tetrahydropteroyltri-L-glutamate + L-methionine</text>
        <dbReference type="Rhea" id="RHEA:21196"/>
        <dbReference type="ChEBI" id="CHEBI:57844"/>
        <dbReference type="ChEBI" id="CHEBI:58140"/>
        <dbReference type="ChEBI" id="CHEBI:58199"/>
        <dbReference type="ChEBI" id="CHEBI:58207"/>
        <dbReference type="EC" id="2.1.1.14"/>
    </reaction>
</comment>
<evidence type="ECO:0000256" key="3">
    <source>
        <dbReference type="ARBA" id="ARBA00009553"/>
    </source>
</evidence>
<dbReference type="Pfam" id="PF08267">
    <property type="entry name" value="Meth_synt_1"/>
    <property type="match status" value="1"/>
</dbReference>
<evidence type="ECO:0000313" key="17">
    <source>
        <dbReference type="Proteomes" id="UP000663929"/>
    </source>
</evidence>
<feature type="domain" description="Cobalamin-independent methionine synthase MetE C-terminal/archaeal" evidence="14">
    <location>
        <begin position="427"/>
        <end position="748"/>
    </location>
</feature>
<keyword evidence="10" id="KW-0677">Repeat</keyword>
<dbReference type="InterPro" id="IPR002629">
    <property type="entry name" value="Met_Synth_C/arc"/>
</dbReference>
<evidence type="ECO:0000256" key="1">
    <source>
        <dbReference type="ARBA" id="ARBA00002777"/>
    </source>
</evidence>
<evidence type="ECO:0000256" key="6">
    <source>
        <dbReference type="ARBA" id="ARBA00022679"/>
    </source>
</evidence>
<dbReference type="AlphaFoldDB" id="A0A8A4TU60"/>
<evidence type="ECO:0000256" key="4">
    <source>
        <dbReference type="ARBA" id="ARBA00022603"/>
    </source>
</evidence>
<feature type="binding site" evidence="10 11">
    <location>
        <position position="485"/>
    </location>
    <ligand>
        <name>L-methionine</name>
        <dbReference type="ChEBI" id="CHEBI:57844"/>
    </ligand>
</feature>
<dbReference type="Proteomes" id="UP000663929">
    <property type="component" value="Chromosome"/>
</dbReference>
<comment type="similarity">
    <text evidence="3 10">Belongs to the vitamin-B12 independent methionine synthase family.</text>
</comment>
<dbReference type="GO" id="GO:0032259">
    <property type="term" value="P:methylation"/>
    <property type="evidence" value="ECO:0007669"/>
    <property type="project" value="UniProtKB-KW"/>
</dbReference>
<dbReference type="RefSeq" id="WP_237383158.1">
    <property type="nucleotide sequence ID" value="NZ_CP071793.1"/>
</dbReference>
<proteinExistence type="inferred from homology"/>
<evidence type="ECO:0000256" key="5">
    <source>
        <dbReference type="ARBA" id="ARBA00022605"/>
    </source>
</evidence>
<dbReference type="GO" id="GO:0003871">
    <property type="term" value="F:5-methyltetrahydropteroyltriglutamate-homocysteine S-methyltransferase activity"/>
    <property type="evidence" value="ECO:0007669"/>
    <property type="project" value="UniProtKB-UniRule"/>
</dbReference>
<evidence type="ECO:0000256" key="12">
    <source>
        <dbReference type="PIRSR" id="PIRSR000382-2"/>
    </source>
</evidence>
<dbReference type="InterPro" id="IPR013215">
    <property type="entry name" value="Cbl-indep_Met_Synth_N"/>
</dbReference>
<sequence length="760" mass="85263">MNTHILGFPRIGRNRELKRALEHFWKGRSDETALLELARSIKKNNWLIQAEAGLNWITTGDFSLYDHVLDTLCMLGLVPDRFHGEQGKIDLTTYFHMARGDIERNVPAMEMTKWFDTNYHYIVPEFAGEPSVRLGSSRLLNDTKAVLALGLRPKPVLLGPLTLLCLGKQDRPGARWAWMAPLLEMYARVIAKLDPLCDWIQIDEPVLCTDLSPEARARALSAWARLAGAVSGSRLLLTTYFGPLAENLDLALESCFGGLHLDLVRGGEDLDPVLERLPESMSLSLGLVNGRNIWKTDLTEAAVLGRRVRDRLGPARVLMASSCSLLHAPVDLRSESDLPATLRAGMSFAVQKCHEVAVLGRSGLDIEASEELKANRADLASLRSDPLVCRATVRERTAAIDDTMLHRKQTYALRKPVQQAWLKLPPLPTTTIGSFPQTKSIRAQRKKWKKGLLDHEAYEAFLREEIGETIARQEALRLDVLVHGEAERNDMVEYFGERLDGFCFTQNGWVQSYGSRCVKPPVIFGDVARPQAMTVPWISYAQSRTDKPVKAMLTGPVTMLCWSFVREDLSRSEVCRQLALAIRDEVCDLEKAGIKIIQIDEAALREGMPLRHRDQESYLAWAVDAFRLTSAGVEDSTQIHTHMCYSEFNEIVEWIAKLDADVISIESSRSKMELLEAFRRFAYPNDVGPGVYDIHSPRIPTVDEIVALLKKALEVIPADRLWVNPDCGLKTRGWPEAVASLRNMVEATALLREEMIADPA</sequence>
<dbReference type="HAMAP" id="MF_00172">
    <property type="entry name" value="Meth_synth"/>
    <property type="match status" value="1"/>
</dbReference>
<dbReference type="PANTHER" id="PTHR30519">
    <property type="entry name" value="5-METHYLTETRAHYDROPTEROYLTRIGLUTAMATE--HOMOCYSTEINE METHYLTRANSFERASE"/>
    <property type="match status" value="1"/>
</dbReference>
<dbReference type="CDD" id="cd03312">
    <property type="entry name" value="CIMS_N_terminal_like"/>
    <property type="match status" value="1"/>
</dbReference>
<dbReference type="EMBL" id="CP071793">
    <property type="protein sequence ID" value="QTD53060.1"/>
    <property type="molecule type" value="Genomic_DNA"/>
</dbReference>
<feature type="binding site" evidence="10 11">
    <location>
        <position position="600"/>
    </location>
    <ligand>
        <name>L-methionine</name>
        <dbReference type="ChEBI" id="CHEBI:57844"/>
    </ligand>
</feature>
<accession>A0A8A4TU60</accession>
<gene>
    <name evidence="10 16" type="primary">metE</name>
    <name evidence="16" type="ORF">J3U87_11415</name>
</gene>
<feature type="binding site" evidence="10">
    <location>
        <position position="113"/>
    </location>
    <ligand>
        <name>5-methyltetrahydropteroyltri-L-glutamate</name>
        <dbReference type="ChEBI" id="CHEBI:58207"/>
    </ligand>
</feature>
<dbReference type="PIRSF" id="PIRSF000382">
    <property type="entry name" value="MeTrfase_B12_ind"/>
    <property type="match status" value="1"/>
</dbReference>
<evidence type="ECO:0000313" key="16">
    <source>
        <dbReference type="EMBL" id="QTD53060.1"/>
    </source>
</evidence>
<dbReference type="SUPFAM" id="SSF51726">
    <property type="entry name" value="UROD/MetE-like"/>
    <property type="match status" value="2"/>
</dbReference>
<evidence type="ECO:0000256" key="8">
    <source>
        <dbReference type="ARBA" id="ARBA00022833"/>
    </source>
</evidence>
<comment type="cofactor">
    <cofactor evidence="10">
        <name>Zn(2+)</name>
        <dbReference type="ChEBI" id="CHEBI:29105"/>
    </cofactor>
    <text evidence="10">Binds 1 zinc ion per subunit.</text>
</comment>
<feature type="binding site" evidence="10">
    <location>
        <position position="606"/>
    </location>
    <ligand>
        <name>5-methyltetrahydropteroyltri-L-glutamate</name>
        <dbReference type="ChEBI" id="CHEBI:58207"/>
    </ligand>
</feature>
<feature type="binding site" evidence="10 11">
    <location>
        <position position="562"/>
    </location>
    <ligand>
        <name>5-methyltetrahydropteroyltri-L-glutamate</name>
        <dbReference type="ChEBI" id="CHEBI:58207"/>
    </ligand>
</feature>
<evidence type="ECO:0000256" key="9">
    <source>
        <dbReference type="ARBA" id="ARBA00023167"/>
    </source>
</evidence>
<keyword evidence="7 10" id="KW-0479">Metal-binding</keyword>
<keyword evidence="8 10" id="KW-0862">Zinc</keyword>
<feature type="binding site" evidence="10">
    <location>
        <position position="727"/>
    </location>
    <ligand>
        <name>Zn(2+)</name>
        <dbReference type="ChEBI" id="CHEBI:29105"/>
        <note>catalytic</note>
    </ligand>
</feature>
<keyword evidence="4 10" id="KW-0489">Methyltransferase</keyword>
<dbReference type="NCBIfam" id="TIGR01371">
    <property type="entry name" value="met_syn_B12ind"/>
    <property type="match status" value="1"/>
</dbReference>
<feature type="binding site" evidence="12">
    <location>
        <position position="642"/>
    </location>
    <ligand>
        <name>Zn(2+)</name>
        <dbReference type="ChEBI" id="CHEBI:29105"/>
        <label>1</label>
        <note>catalytic</note>
    </ligand>
</feature>
<evidence type="ECO:0000256" key="7">
    <source>
        <dbReference type="ARBA" id="ARBA00022723"/>
    </source>
</evidence>
<comment type="function">
    <text evidence="1 10">Catalyzes the transfer of a methyl group from 5-methyltetrahydrofolate to homocysteine resulting in methionine formation.</text>
</comment>
<feature type="binding site" evidence="10">
    <location>
        <position position="485"/>
    </location>
    <ligand>
        <name>L-homocysteine</name>
        <dbReference type="ChEBI" id="CHEBI:58199"/>
    </ligand>
</feature>
<protein>
    <recommendedName>
        <fullName evidence="10">5-methyltetrahydropteroyltriglutamate--homocysteine methyltransferase</fullName>
        <ecNumber evidence="10">2.1.1.14</ecNumber>
    </recommendedName>
    <alternativeName>
        <fullName evidence="10">Cobalamin-independent methionine synthase</fullName>
    </alternativeName>
    <alternativeName>
        <fullName evidence="10">Methionine synthase, vitamin-B12 independent isozyme</fullName>
    </alternativeName>
</protein>
<dbReference type="NCBIfam" id="NF003556">
    <property type="entry name" value="PRK05222.1"/>
    <property type="match status" value="1"/>
</dbReference>
<feature type="binding site" evidence="10 11">
    <location>
        <begin position="432"/>
        <end position="434"/>
    </location>
    <ligand>
        <name>L-methionine</name>
        <dbReference type="ChEBI" id="CHEBI:57844"/>
    </ligand>
</feature>
<feature type="binding site" evidence="10 11">
    <location>
        <begin position="516"/>
        <end position="517"/>
    </location>
    <ligand>
        <name>5-methyltetrahydropteroyltri-L-glutamate</name>
        <dbReference type="ChEBI" id="CHEBI:58207"/>
    </ligand>
</feature>
<dbReference type="InterPro" id="IPR038071">
    <property type="entry name" value="UROD/MetE-like_sf"/>
</dbReference>
<keyword evidence="6 10" id="KW-0808">Transferase</keyword>
<feature type="binding site" evidence="10">
    <location>
        <position position="642"/>
    </location>
    <ligand>
        <name>Zn(2+)</name>
        <dbReference type="ChEBI" id="CHEBI:29105"/>
        <note>catalytic</note>
    </ligand>
</feature>
<dbReference type="UniPathway" id="UPA00051">
    <property type="reaction ID" value="UER00082"/>
</dbReference>
<feature type="binding site" evidence="11">
    <location>
        <position position="118"/>
    </location>
    <ligand>
        <name>5-methyltetrahydropteroyltri-L-glutamate</name>
        <dbReference type="ChEBI" id="CHEBI:58207"/>
    </ligand>
</feature>
<comment type="pathway">
    <text evidence="2 10">Amino-acid biosynthesis; L-methionine biosynthesis via de novo pathway; L-methionine from L-homocysteine (MetE route): step 1/1.</text>
</comment>
<feature type="binding site" evidence="10 11">
    <location>
        <begin position="432"/>
        <end position="434"/>
    </location>
    <ligand>
        <name>L-homocysteine</name>
        <dbReference type="ChEBI" id="CHEBI:58199"/>
    </ligand>
</feature>
<keyword evidence="9 10" id="KW-0486">Methionine biosynthesis</keyword>
<dbReference type="Pfam" id="PF01717">
    <property type="entry name" value="Meth_synt_2"/>
    <property type="match status" value="1"/>
</dbReference>
<evidence type="ECO:0000259" key="15">
    <source>
        <dbReference type="Pfam" id="PF08267"/>
    </source>
</evidence>
<feature type="binding site" evidence="10">
    <location>
        <begin position="15"/>
        <end position="18"/>
    </location>
    <ligand>
        <name>5-methyltetrahydropteroyltri-L-glutamate</name>
        <dbReference type="ChEBI" id="CHEBI:58207"/>
    </ligand>
</feature>
<feature type="binding site" evidence="11">
    <location>
        <position position="18"/>
    </location>
    <ligand>
        <name>5-methyltetrahydropteroyltri-L-glutamate</name>
        <dbReference type="ChEBI" id="CHEBI:58207"/>
    </ligand>
</feature>
<evidence type="ECO:0000259" key="14">
    <source>
        <dbReference type="Pfam" id="PF01717"/>
    </source>
</evidence>
<feature type="binding site" evidence="12">
    <location>
        <position position="644"/>
    </location>
    <ligand>
        <name>Zn(2+)</name>
        <dbReference type="ChEBI" id="CHEBI:29105"/>
        <label>1</label>
        <note>catalytic</note>
    </ligand>
</feature>
<dbReference type="EC" id="2.1.1.14" evidence="10"/>
<dbReference type="InterPro" id="IPR006276">
    <property type="entry name" value="Cobalamin-indep_Met_synthase"/>
</dbReference>
<feature type="binding site" evidence="10 11">
    <location>
        <position position="600"/>
    </location>
    <ligand>
        <name>L-homocysteine</name>
        <dbReference type="ChEBI" id="CHEBI:58199"/>
    </ligand>
</feature>
<reference evidence="16" key="1">
    <citation type="submission" date="2021-03" db="EMBL/GenBank/DDBJ databases">
        <title>Acanthopleuribacteraceae sp. M133.</title>
        <authorList>
            <person name="Wang G."/>
        </authorList>
    </citation>
    <scope>NUCLEOTIDE SEQUENCE</scope>
    <source>
        <strain evidence="16">M133</strain>
    </source>
</reference>
<name>A0A8A4TU60_SULCO</name>
<dbReference type="GO" id="GO:0008270">
    <property type="term" value="F:zinc ion binding"/>
    <property type="evidence" value="ECO:0007669"/>
    <property type="project" value="InterPro"/>
</dbReference>
<evidence type="ECO:0000256" key="13">
    <source>
        <dbReference type="PIRSR" id="PIRSR000382-3"/>
    </source>
</evidence>